<dbReference type="Proteomes" id="UP000197290">
    <property type="component" value="Unassembled WGS sequence"/>
</dbReference>
<comment type="subcellular location">
    <subcellularLocation>
        <location evidence="1">Cell outer membrane</location>
        <topology evidence="1">Multi-pass membrane protein</topology>
    </subcellularLocation>
</comment>
<dbReference type="SMART" id="SM00965">
    <property type="entry name" value="STN"/>
    <property type="match status" value="1"/>
</dbReference>
<dbReference type="Gene3D" id="3.55.50.30">
    <property type="match status" value="1"/>
</dbReference>
<dbReference type="Pfam" id="PF07660">
    <property type="entry name" value="STN"/>
    <property type="match status" value="1"/>
</dbReference>
<proteinExistence type="inferred from homology"/>
<evidence type="ECO:0000256" key="3">
    <source>
        <dbReference type="ARBA" id="ARBA00022452"/>
    </source>
</evidence>
<name>A0A245ZV61_9SPHN</name>
<keyword evidence="9 11" id="KW-0472">Membrane</keyword>
<comment type="similarity">
    <text evidence="11">Belongs to the TonB-dependent receptor family.</text>
</comment>
<evidence type="ECO:0000259" key="13">
    <source>
        <dbReference type="SMART" id="SM00965"/>
    </source>
</evidence>
<dbReference type="Gene3D" id="2.40.170.20">
    <property type="entry name" value="TonB-dependent receptor, beta-barrel domain"/>
    <property type="match status" value="1"/>
</dbReference>
<evidence type="ECO:0000256" key="10">
    <source>
        <dbReference type="ARBA" id="ARBA00023237"/>
    </source>
</evidence>
<dbReference type="GO" id="GO:0009279">
    <property type="term" value="C:cell outer membrane"/>
    <property type="evidence" value="ECO:0007669"/>
    <property type="project" value="UniProtKB-SubCell"/>
</dbReference>
<reference evidence="14 15" key="1">
    <citation type="submission" date="2017-03" db="EMBL/GenBank/DDBJ databases">
        <title>Genome sequence of Sphingomonas dokdonensis DSM 21029.</title>
        <authorList>
            <person name="Poehlein A."/>
            <person name="Wuebbeler J.H."/>
            <person name="Steinbuechel A."/>
            <person name="Daniel R."/>
        </authorList>
    </citation>
    <scope>NUCLEOTIDE SEQUENCE [LARGE SCALE GENOMIC DNA]</scope>
    <source>
        <strain evidence="14 15">DSM 21029</strain>
    </source>
</reference>
<keyword evidence="5" id="KW-0812">Transmembrane</keyword>
<keyword evidence="4" id="KW-0410">Iron transport</keyword>
<dbReference type="InterPro" id="IPR036942">
    <property type="entry name" value="Beta-barrel_TonB_sf"/>
</dbReference>
<dbReference type="InterPro" id="IPR039426">
    <property type="entry name" value="TonB-dep_rcpt-like"/>
</dbReference>
<keyword evidence="6" id="KW-0408">Iron</keyword>
<keyword evidence="8 11" id="KW-0798">TonB box</keyword>
<keyword evidence="2" id="KW-0813">Transport</keyword>
<dbReference type="AlphaFoldDB" id="A0A245ZV61"/>
<keyword evidence="10" id="KW-0998">Cell outer membrane</keyword>
<dbReference type="OrthoDB" id="9760333at2"/>
<evidence type="ECO:0000256" key="6">
    <source>
        <dbReference type="ARBA" id="ARBA00023004"/>
    </source>
</evidence>
<dbReference type="InterPro" id="IPR012910">
    <property type="entry name" value="Plug_dom"/>
</dbReference>
<comment type="caution">
    <text evidence="14">The sequence shown here is derived from an EMBL/GenBank/DDBJ whole genome shotgun (WGS) entry which is preliminary data.</text>
</comment>
<dbReference type="InterPro" id="IPR000531">
    <property type="entry name" value="Beta-barrel_TonB"/>
</dbReference>
<dbReference type="EMBL" id="NBBI01000001">
    <property type="protein sequence ID" value="OWK33636.1"/>
    <property type="molecule type" value="Genomic_DNA"/>
</dbReference>
<feature type="chain" id="PRO_5012738152" evidence="12">
    <location>
        <begin position="19"/>
        <end position="827"/>
    </location>
</feature>
<protein>
    <submittedName>
        <fullName evidence="14">Fe(3+) dicitrate transport protein FecA</fullName>
    </submittedName>
</protein>
<keyword evidence="15" id="KW-1185">Reference proteome</keyword>
<evidence type="ECO:0000256" key="2">
    <source>
        <dbReference type="ARBA" id="ARBA00022448"/>
    </source>
</evidence>
<organism evidence="14 15">
    <name type="scientific">Sphingomonas dokdonensis</name>
    <dbReference type="NCBI Taxonomy" id="344880"/>
    <lineage>
        <taxon>Bacteria</taxon>
        <taxon>Pseudomonadati</taxon>
        <taxon>Pseudomonadota</taxon>
        <taxon>Alphaproteobacteria</taxon>
        <taxon>Sphingomonadales</taxon>
        <taxon>Sphingomonadaceae</taxon>
        <taxon>Sphingomonas</taxon>
    </lineage>
</organism>
<evidence type="ECO:0000256" key="8">
    <source>
        <dbReference type="ARBA" id="ARBA00023077"/>
    </source>
</evidence>
<evidence type="ECO:0000313" key="15">
    <source>
        <dbReference type="Proteomes" id="UP000197290"/>
    </source>
</evidence>
<dbReference type="GO" id="GO:0006826">
    <property type="term" value="P:iron ion transport"/>
    <property type="evidence" value="ECO:0007669"/>
    <property type="project" value="UniProtKB-KW"/>
</dbReference>
<dbReference type="PANTHER" id="PTHR32552:SF81">
    <property type="entry name" value="TONB-DEPENDENT OUTER MEMBRANE RECEPTOR"/>
    <property type="match status" value="1"/>
</dbReference>
<evidence type="ECO:0000256" key="1">
    <source>
        <dbReference type="ARBA" id="ARBA00004571"/>
    </source>
</evidence>
<evidence type="ECO:0000256" key="9">
    <source>
        <dbReference type="ARBA" id="ARBA00023136"/>
    </source>
</evidence>
<evidence type="ECO:0000256" key="4">
    <source>
        <dbReference type="ARBA" id="ARBA00022496"/>
    </source>
</evidence>
<evidence type="ECO:0000256" key="12">
    <source>
        <dbReference type="SAM" id="SignalP"/>
    </source>
</evidence>
<evidence type="ECO:0000256" key="5">
    <source>
        <dbReference type="ARBA" id="ARBA00022692"/>
    </source>
</evidence>
<keyword evidence="3" id="KW-1134">Transmembrane beta strand</keyword>
<gene>
    <name evidence="14" type="primary">fecA</name>
    <name evidence="14" type="ORF">SPDO_05170</name>
</gene>
<sequence>MRCVALVIAATVVQPAIAAAQGARVRPRIAAGSLDRVLHDIAAAAGVQLVFDAALVSGRFSPAVARDLPVMQALALALRGTGLRARAVEAGVIVLEQEHTAAAPAPDSDIVVTAMRRPTLLRRTGMSLTVLSGSMLAERRAYDLRGLTRLAPALNPINTGPLQQRLSVRGVTGTGESTVATYFGEAPVSAPSGTGFDPGAVSPDVDLIDVDRIELLRGPQGTLYGAGSMGGTLRTIFRRADVTQLDGMVAAEAGVTAHGAPSAAVSAVANLPLVPETLAIRAVIGRRRTGGVIDNMALGLANTDDVTRRSERVLATWRPIESVDVEATWLSQRNRIGDTGVATAAAGRLATRAPVRLPNKERLRLLTASVHWSPGPVRMVATASHYDWQIMKQLDFTRVLAGQGGSTAACARYSAFLGEAGCDDEQRARYQGWLGTRLPAALYQPMHVTGTSGELRFHSADTTSDGWTAGAFLEHRIDDVASNAVRADAVTGLTIQPLDLTGRRLIETVFDQQALFAEWRQRIIPHLTITVGGRLYRYRRAASGTTPVPNIITGTGAITSGASRTTEKGANGKLELTWSAEGKPTLYAIVAEGFRPGGVNITPALRSDERPYRADHLWSYEIGAKSPSLDGLTVEASAYRIDWRNTIFATTSPNGAFVYNTNLTSVAITGGEARVAWKGSRLRASATAAYVDARLAADTLLGTSEGVGRRGDHLPNVPRVTYAVLWDWSVDAPHDTARWVLGGALSGNGATHSTFSLQNRYHERTPARMLVDGYLLYQRARWSARLGIDNVFDALAPSRISSSDFGVGQTYVARPRTVTIGLTRQFR</sequence>
<evidence type="ECO:0000313" key="14">
    <source>
        <dbReference type="EMBL" id="OWK33636.1"/>
    </source>
</evidence>
<evidence type="ECO:0000256" key="11">
    <source>
        <dbReference type="RuleBase" id="RU003357"/>
    </source>
</evidence>
<dbReference type="RefSeq" id="WP_158212133.1">
    <property type="nucleotide sequence ID" value="NZ_NBBI01000001.1"/>
</dbReference>
<dbReference type="PANTHER" id="PTHR32552">
    <property type="entry name" value="FERRICHROME IRON RECEPTOR-RELATED"/>
    <property type="match status" value="1"/>
</dbReference>
<feature type="signal peptide" evidence="12">
    <location>
        <begin position="1"/>
        <end position="18"/>
    </location>
</feature>
<dbReference type="InterPro" id="IPR011662">
    <property type="entry name" value="Secretin/TonB_short_N"/>
</dbReference>
<accession>A0A245ZV61</accession>
<dbReference type="Pfam" id="PF07715">
    <property type="entry name" value="Plug"/>
    <property type="match status" value="1"/>
</dbReference>
<dbReference type="Pfam" id="PF00593">
    <property type="entry name" value="TonB_dep_Rec_b-barrel"/>
    <property type="match status" value="1"/>
</dbReference>
<evidence type="ECO:0000256" key="7">
    <source>
        <dbReference type="ARBA" id="ARBA00023065"/>
    </source>
</evidence>
<keyword evidence="7" id="KW-0406">Ion transport</keyword>
<dbReference type="SUPFAM" id="SSF56935">
    <property type="entry name" value="Porins"/>
    <property type="match status" value="1"/>
</dbReference>
<feature type="domain" description="Secretin/TonB short N-terminal" evidence="13">
    <location>
        <begin position="47"/>
        <end position="98"/>
    </location>
</feature>
<keyword evidence="12" id="KW-0732">Signal</keyword>